<proteinExistence type="predicted"/>
<dbReference type="AlphaFoldDB" id="A0A6M0H8U4"/>
<accession>A0A6M0H8U4</accession>
<evidence type="ECO:0000313" key="2">
    <source>
        <dbReference type="Proteomes" id="UP000481872"/>
    </source>
</evidence>
<dbReference type="Proteomes" id="UP000481872">
    <property type="component" value="Unassembled WGS sequence"/>
</dbReference>
<name>A0A6M0H8U4_9CLOT</name>
<reference evidence="1 2" key="1">
    <citation type="submission" date="2020-02" db="EMBL/GenBank/DDBJ databases">
        <title>Genome assembly of a novel Clostridium senegalense strain.</title>
        <authorList>
            <person name="Gupta T.B."/>
            <person name="Jauregui R."/>
            <person name="Maclean P."/>
            <person name="Nawarathana A."/>
            <person name="Brightwell G."/>
        </authorList>
    </citation>
    <scope>NUCLEOTIDE SEQUENCE [LARGE SCALE GENOMIC DNA]</scope>
    <source>
        <strain evidence="1 2">AGRFS4</strain>
    </source>
</reference>
<protein>
    <submittedName>
        <fullName evidence="1">Uncharacterized protein</fullName>
    </submittedName>
</protein>
<sequence>MESLNNNEEFFEKNNYIFENIENMNKFYKLMKEFGEEKSKKNSKDIKNEMHYKFNCEDNTEYSFLCRSLTIKDYIHLLKNEIKILNNSILYKFKEDKDYFNFYNQFSTKSEVSILNLQDEKDLDIKYLKYYPGIRIYLDNEKIMSLKNEKYFIRNYVKLDLNIIKYIIFPNRKVYNFCENCMDDNLKEKSIILNIENKIMIREYIYMCNYNVYRKSTNGPKVEF</sequence>
<organism evidence="1 2">
    <name type="scientific">Clostridium senegalense</name>
    <dbReference type="NCBI Taxonomy" id="1465809"/>
    <lineage>
        <taxon>Bacteria</taxon>
        <taxon>Bacillati</taxon>
        <taxon>Bacillota</taxon>
        <taxon>Clostridia</taxon>
        <taxon>Eubacteriales</taxon>
        <taxon>Clostridiaceae</taxon>
        <taxon>Clostridium</taxon>
    </lineage>
</organism>
<dbReference type="RefSeq" id="WP_061994407.1">
    <property type="nucleotide sequence ID" value="NZ_JAAGPU010000031.1"/>
</dbReference>
<comment type="caution">
    <text evidence="1">The sequence shown here is derived from an EMBL/GenBank/DDBJ whole genome shotgun (WGS) entry which is preliminary data.</text>
</comment>
<gene>
    <name evidence="1" type="ORF">G3M99_14345</name>
</gene>
<evidence type="ECO:0000313" key="1">
    <source>
        <dbReference type="EMBL" id="NEU06012.1"/>
    </source>
</evidence>
<dbReference type="EMBL" id="JAAGPU010000031">
    <property type="protein sequence ID" value="NEU06012.1"/>
    <property type="molecule type" value="Genomic_DNA"/>
</dbReference>
<keyword evidence="2" id="KW-1185">Reference proteome</keyword>